<keyword evidence="1" id="KW-0732">Signal</keyword>
<evidence type="ECO:0000256" key="1">
    <source>
        <dbReference type="SAM" id="SignalP"/>
    </source>
</evidence>
<organism evidence="2 3">
    <name type="scientific">Sphingomonas oligophenolica</name>
    <dbReference type="NCBI Taxonomy" id="301154"/>
    <lineage>
        <taxon>Bacteria</taxon>
        <taxon>Pseudomonadati</taxon>
        <taxon>Pseudomonadota</taxon>
        <taxon>Alphaproteobacteria</taxon>
        <taxon>Sphingomonadales</taxon>
        <taxon>Sphingomonadaceae</taxon>
        <taxon>Sphingomonas</taxon>
    </lineage>
</organism>
<accession>A0ABU9Y5V9</accession>
<proteinExistence type="predicted"/>
<feature type="signal peptide" evidence="1">
    <location>
        <begin position="1"/>
        <end position="34"/>
    </location>
</feature>
<evidence type="ECO:0008006" key="4">
    <source>
        <dbReference type="Google" id="ProtNLM"/>
    </source>
</evidence>
<name>A0ABU9Y5V9_9SPHN</name>
<dbReference type="Gene3D" id="1.25.40.10">
    <property type="entry name" value="Tetratricopeptide repeat domain"/>
    <property type="match status" value="1"/>
</dbReference>
<comment type="caution">
    <text evidence="2">The sequence shown here is derived from an EMBL/GenBank/DDBJ whole genome shotgun (WGS) entry which is preliminary data.</text>
</comment>
<evidence type="ECO:0000313" key="2">
    <source>
        <dbReference type="EMBL" id="MEN2791181.1"/>
    </source>
</evidence>
<gene>
    <name evidence="2" type="ORF">ABC974_16220</name>
</gene>
<feature type="chain" id="PRO_5046631584" description="Outer membrane assembly lipoprotein YfiO" evidence="1">
    <location>
        <begin position="35"/>
        <end position="714"/>
    </location>
</feature>
<sequence>MNLKASLSNRRFVRVRALALTALLALAWQSPAHASGDFSCSAAWKLSHKQYSGCDNMALLGPGNDTRVNLVLLLFDARSRTAPPPHASNVPPDRPTPAALFEWPALRDVMFPPAALADDSAYADGEGSRCLSNANGIAAFEAAVKDARGLPENERTDLVAARRALQPTCSAASGGAAIIAGLPGRMRSEPGRAFARYLQGALAFYDGDYDAAAAHFAALNGAGQPWLRETARYMLGRVEVNRAQVDAFDEFGSRKDTPIDARVIARAEAGLLTYLHDYPNGAYAASARGLLRRVYWLGGNEAKLAATYVSLFAQGPAGLDDSALADEIDTKLLPTIKPADTTDPILLAVLDLAAMRSGESDTGNACCGTPITLARLQAQRPAFAANPALFDYLLAAHAWFVENKPAEVLRLIPDAARQKKFSYLQFSRQVLRGMALDALRDRNARGFWLDLLPGATLPYQHAAIELALALHDERTAALGRVFEPGSPVSDPVVREILLANVAGAPLLRQQARNMAAPLHEREVALFTLLFKEVTRGAPRDFVADLAMVPAAASREAGSIDVLGAEHPWLGVFTHGAASEGYACPSLRETATQLAGDPRGIKARLCLAEFVRLNGFDEYALDSQPPKDELGGTPSLLPGTPFSRLEIYKAIIADPTAAPADKAYALYRAVNCYGPSGNNSCGGVEVEPAQRKAWFLRLKKDYATTTWSKQQRYFW</sequence>
<dbReference type="Proteomes" id="UP001419910">
    <property type="component" value="Unassembled WGS sequence"/>
</dbReference>
<dbReference type="InterPro" id="IPR011990">
    <property type="entry name" value="TPR-like_helical_dom_sf"/>
</dbReference>
<keyword evidence="3" id="KW-1185">Reference proteome</keyword>
<dbReference type="EMBL" id="JBDIME010000015">
    <property type="protein sequence ID" value="MEN2791181.1"/>
    <property type="molecule type" value="Genomic_DNA"/>
</dbReference>
<evidence type="ECO:0000313" key="3">
    <source>
        <dbReference type="Proteomes" id="UP001419910"/>
    </source>
</evidence>
<protein>
    <recommendedName>
        <fullName evidence="4">Outer membrane assembly lipoprotein YfiO</fullName>
    </recommendedName>
</protein>
<dbReference type="RefSeq" id="WP_343887517.1">
    <property type="nucleotide sequence ID" value="NZ_BAAAEH010000003.1"/>
</dbReference>
<reference evidence="2 3" key="1">
    <citation type="submission" date="2024-05" db="EMBL/GenBank/DDBJ databases">
        <authorList>
            <person name="Liu Q."/>
            <person name="Xin Y.-H."/>
        </authorList>
    </citation>
    <scope>NUCLEOTIDE SEQUENCE [LARGE SCALE GENOMIC DNA]</scope>
    <source>
        <strain evidence="2 3">CGMCC 1.10181</strain>
    </source>
</reference>